<comment type="similarity">
    <text evidence="7">Belongs to the YfgM family.</text>
</comment>
<comment type="subcellular location">
    <subcellularLocation>
        <location evidence="1">Cell membrane</location>
        <topology evidence="1">Single-pass type II membrane protein</topology>
    </subcellularLocation>
</comment>
<dbReference type="OrthoDB" id="7173339at2"/>
<keyword evidence="6" id="KW-0143">Chaperone</keyword>
<dbReference type="Pfam" id="PF09976">
    <property type="entry name" value="TPR_21"/>
    <property type="match status" value="1"/>
</dbReference>
<proteinExistence type="inferred from homology"/>
<evidence type="ECO:0000259" key="10">
    <source>
        <dbReference type="Pfam" id="PF09976"/>
    </source>
</evidence>
<evidence type="ECO:0000256" key="2">
    <source>
        <dbReference type="ARBA" id="ARBA00022475"/>
    </source>
</evidence>
<evidence type="ECO:0000256" key="4">
    <source>
        <dbReference type="ARBA" id="ARBA00022989"/>
    </source>
</evidence>
<dbReference type="PANTHER" id="PTHR38035:SF1">
    <property type="entry name" value="ANCILLARY SECYEG TRANSLOCON SUBUNIT"/>
    <property type="match status" value="1"/>
</dbReference>
<dbReference type="GO" id="GO:0005886">
    <property type="term" value="C:plasma membrane"/>
    <property type="evidence" value="ECO:0007669"/>
    <property type="project" value="UniProtKB-SubCell"/>
</dbReference>
<evidence type="ECO:0000256" key="8">
    <source>
        <dbReference type="ARBA" id="ARBA00024235"/>
    </source>
</evidence>
<evidence type="ECO:0000313" key="12">
    <source>
        <dbReference type="Proteomes" id="UP000032300"/>
    </source>
</evidence>
<dbReference type="Gene3D" id="1.25.40.10">
    <property type="entry name" value="Tetratricopeptide repeat domain"/>
    <property type="match status" value="1"/>
</dbReference>
<keyword evidence="4 9" id="KW-1133">Transmembrane helix</keyword>
<dbReference type="InterPro" id="IPR011990">
    <property type="entry name" value="TPR-like_helical_dom_sf"/>
</dbReference>
<dbReference type="AlphaFoldDB" id="A0A7U4J9R1"/>
<dbReference type="Proteomes" id="UP000032300">
    <property type="component" value="Chromosome"/>
</dbReference>
<dbReference type="InterPro" id="IPR026039">
    <property type="entry name" value="YfgM"/>
</dbReference>
<feature type="transmembrane region" description="Helical" evidence="9">
    <location>
        <begin position="33"/>
        <end position="53"/>
    </location>
</feature>
<evidence type="ECO:0000256" key="1">
    <source>
        <dbReference type="ARBA" id="ARBA00004401"/>
    </source>
</evidence>
<evidence type="ECO:0000256" key="5">
    <source>
        <dbReference type="ARBA" id="ARBA00023136"/>
    </source>
</evidence>
<evidence type="ECO:0000313" key="11">
    <source>
        <dbReference type="EMBL" id="AJP72757.1"/>
    </source>
</evidence>
<keyword evidence="2" id="KW-1003">Cell membrane</keyword>
<accession>A0A7U4J9R1</accession>
<protein>
    <recommendedName>
        <fullName evidence="8">Ancillary SecYEG translocon subunit</fullName>
    </recommendedName>
</protein>
<organism evidence="11 12">
    <name type="scientific">Sphingomonas hengshuiensis</name>
    <dbReference type="NCBI Taxonomy" id="1609977"/>
    <lineage>
        <taxon>Bacteria</taxon>
        <taxon>Pseudomonadati</taxon>
        <taxon>Pseudomonadota</taxon>
        <taxon>Alphaproteobacteria</taxon>
        <taxon>Sphingomonadales</taxon>
        <taxon>Sphingomonadaceae</taxon>
        <taxon>Sphingomonas</taxon>
    </lineage>
</organism>
<reference evidence="11 12" key="1">
    <citation type="journal article" date="2015" name="Int. J. Syst. Evol. Microbiol.">
        <title>Sphingomonas hengshuiensis sp. nov., isolated from lake wetland.</title>
        <authorList>
            <person name="Wei S."/>
            <person name="Wang T."/>
            <person name="Liu H."/>
            <person name="Zhang C."/>
            <person name="Guo J."/>
            <person name="Wang Q."/>
            <person name="Liang K."/>
            <person name="Zhang Z."/>
        </authorList>
    </citation>
    <scope>NUCLEOTIDE SEQUENCE [LARGE SCALE GENOMIC DNA]</scope>
    <source>
        <strain evidence="11 12">WHSC-8</strain>
    </source>
</reference>
<dbReference type="KEGG" id="sphi:TS85_14710"/>
<dbReference type="EMBL" id="CP010836">
    <property type="protein sequence ID" value="AJP72757.1"/>
    <property type="molecule type" value="Genomic_DNA"/>
</dbReference>
<name>A0A7U4J9R1_9SPHN</name>
<keyword evidence="3 9" id="KW-0812">Transmembrane</keyword>
<dbReference type="InterPro" id="IPR018704">
    <property type="entry name" value="SecYEG/CpoB_TPR"/>
</dbReference>
<sequence>MALPPSGTTDEAFLREVDEEYRRDQAVRIFQRYGRWIAIAVVVALLALAGYLYSQHLATSAAGKRGEAYDAAMRMIEQGQPDKAAPELEKIATSGNNGYAAMARIALGNVALEKKDAKGAAARFAQVANDTGFEKPYRDMALVRQTAAEFDTLKPEQVIERLKPFTDPNSPWLGTAGEMVAAAYLKAGKTAEAGKLYGQIAQGGEKIPESIRQRAVQLAGVLGVDAIDQSKETKAQ</sequence>
<keyword evidence="12" id="KW-1185">Reference proteome</keyword>
<gene>
    <name evidence="11" type="ORF">TS85_14710</name>
</gene>
<dbReference type="PANTHER" id="PTHR38035">
    <property type="entry name" value="UPF0070 PROTEIN YFGM"/>
    <property type="match status" value="1"/>
</dbReference>
<keyword evidence="5 9" id="KW-0472">Membrane</keyword>
<evidence type="ECO:0000256" key="9">
    <source>
        <dbReference type="SAM" id="Phobius"/>
    </source>
</evidence>
<evidence type="ECO:0000256" key="3">
    <source>
        <dbReference type="ARBA" id="ARBA00022692"/>
    </source>
</evidence>
<evidence type="ECO:0000256" key="6">
    <source>
        <dbReference type="ARBA" id="ARBA00023186"/>
    </source>
</evidence>
<evidence type="ECO:0000256" key="7">
    <source>
        <dbReference type="ARBA" id="ARBA00024197"/>
    </source>
</evidence>
<feature type="domain" description="Ancillary SecYEG translocon subunit/Cell division coordinator CpoB TPR" evidence="10">
    <location>
        <begin position="30"/>
        <end position="203"/>
    </location>
</feature>
<dbReference type="GO" id="GO:0044877">
    <property type="term" value="F:protein-containing complex binding"/>
    <property type="evidence" value="ECO:0007669"/>
    <property type="project" value="InterPro"/>
</dbReference>
<dbReference type="RefSeq" id="WP_044333177.1">
    <property type="nucleotide sequence ID" value="NZ_CP010836.1"/>
</dbReference>
<reference evidence="11 12" key="2">
    <citation type="submission" date="2015-02" db="EMBL/GenBank/DDBJ databases">
        <title>The complete genome of Sphingomonas hengshuiensis sp. WHSC-8 isolated from soil of Hengshui Lake.</title>
        <authorList>
            <person name="Wei S."/>
            <person name="Guo J."/>
            <person name="Su C."/>
            <person name="Wu R."/>
            <person name="Zhang Z."/>
            <person name="Liang K."/>
            <person name="Li H."/>
            <person name="Wang T."/>
            <person name="Liu H."/>
            <person name="Zhang C."/>
            <person name="Li Z."/>
            <person name="Wang Q."/>
            <person name="Meng J."/>
        </authorList>
    </citation>
    <scope>NUCLEOTIDE SEQUENCE [LARGE SCALE GENOMIC DNA]</scope>
    <source>
        <strain evidence="11 12">WHSC-8</strain>
    </source>
</reference>